<sequence length="105" mass="11727">MVVCYGRTLGQSGPVLQRPVILPPLEAGSERCSVKPASRGACHFRDRETEAFAPLSPLRKLERAAHYANWNGQASDLQDRPRPRVRTKHPHTTLNAPTWVTSSRD</sequence>
<reference evidence="1" key="1">
    <citation type="submission" date="2021-05" db="EMBL/GenBank/DDBJ databases">
        <authorList>
            <person name="Scholz U."/>
            <person name="Mascher M."/>
            <person name="Fiebig A."/>
        </authorList>
    </citation>
    <scope>NUCLEOTIDE SEQUENCE [LARGE SCALE GENOMIC DNA]</scope>
</reference>
<reference evidence="1" key="2">
    <citation type="submission" date="2025-09" db="UniProtKB">
        <authorList>
            <consortium name="EnsemblPlants"/>
        </authorList>
    </citation>
    <scope>IDENTIFICATION</scope>
</reference>
<proteinExistence type="predicted"/>
<accession>A0ACD6A184</accession>
<keyword evidence="2" id="KW-1185">Reference proteome</keyword>
<organism evidence="1 2">
    <name type="scientific">Avena sativa</name>
    <name type="common">Oat</name>
    <dbReference type="NCBI Taxonomy" id="4498"/>
    <lineage>
        <taxon>Eukaryota</taxon>
        <taxon>Viridiplantae</taxon>
        <taxon>Streptophyta</taxon>
        <taxon>Embryophyta</taxon>
        <taxon>Tracheophyta</taxon>
        <taxon>Spermatophyta</taxon>
        <taxon>Magnoliopsida</taxon>
        <taxon>Liliopsida</taxon>
        <taxon>Poales</taxon>
        <taxon>Poaceae</taxon>
        <taxon>BOP clade</taxon>
        <taxon>Pooideae</taxon>
        <taxon>Poodae</taxon>
        <taxon>Poeae</taxon>
        <taxon>Poeae Chloroplast Group 1 (Aveneae type)</taxon>
        <taxon>Aveninae</taxon>
        <taxon>Avena</taxon>
    </lineage>
</organism>
<protein>
    <submittedName>
        <fullName evidence="1">Uncharacterized protein</fullName>
    </submittedName>
</protein>
<dbReference type="EnsemblPlants" id="AVESA.00010b.r2.7CG0683510.1">
    <property type="protein sequence ID" value="AVESA.00010b.r2.7CG0683510.1.CDS.1"/>
    <property type="gene ID" value="AVESA.00010b.r2.7CG0683510"/>
</dbReference>
<name>A0ACD6A184_AVESA</name>
<evidence type="ECO:0000313" key="2">
    <source>
        <dbReference type="Proteomes" id="UP001732700"/>
    </source>
</evidence>
<dbReference type="Proteomes" id="UP001732700">
    <property type="component" value="Chromosome 7C"/>
</dbReference>
<evidence type="ECO:0000313" key="1">
    <source>
        <dbReference type="EnsemblPlants" id="AVESA.00010b.r2.7CG0683510.1.CDS.1"/>
    </source>
</evidence>